<organism evidence="5 6">
    <name type="scientific">Knipowitschia caucasica</name>
    <name type="common">Caucasian dwarf goby</name>
    <name type="synonym">Pomatoschistus caucasicus</name>
    <dbReference type="NCBI Taxonomy" id="637954"/>
    <lineage>
        <taxon>Eukaryota</taxon>
        <taxon>Metazoa</taxon>
        <taxon>Chordata</taxon>
        <taxon>Craniata</taxon>
        <taxon>Vertebrata</taxon>
        <taxon>Euteleostomi</taxon>
        <taxon>Actinopterygii</taxon>
        <taxon>Neopterygii</taxon>
        <taxon>Teleostei</taxon>
        <taxon>Neoteleostei</taxon>
        <taxon>Acanthomorphata</taxon>
        <taxon>Gobiaria</taxon>
        <taxon>Gobiiformes</taxon>
        <taxon>Gobioidei</taxon>
        <taxon>Gobiidae</taxon>
        <taxon>Gobiinae</taxon>
        <taxon>Knipowitschia</taxon>
    </lineage>
</organism>
<dbReference type="GO" id="GO:0005634">
    <property type="term" value="C:nucleus"/>
    <property type="evidence" value="ECO:0007669"/>
    <property type="project" value="TreeGrafter"/>
</dbReference>
<dbReference type="Pfam" id="PF12796">
    <property type="entry name" value="Ank_2"/>
    <property type="match status" value="2"/>
</dbReference>
<evidence type="ECO:0000256" key="1">
    <source>
        <dbReference type="ARBA" id="ARBA00022737"/>
    </source>
</evidence>
<evidence type="ECO:0000256" key="4">
    <source>
        <dbReference type="SAM" id="MobiDB-lite"/>
    </source>
</evidence>
<sequence>MYDGSIYLLVVFAASQEKPCTQPTVKKLLEQKRKRETPSCSQRSLAPPNYTLSAGEPSTNPGGSSVPSDMAVSSQLWTPAEDTLFSFPTSPPGPSYTCSYSLPVSPEYQHFQNFANTQPYQESLVTDSSVSLSWSLEPSHSSAPTFGSPLDSNKLLNARMFINGMDYSRTAEQDEDGDTILHIYSAKGVREYAYAAAERLRSMNKLDAKEHKGKTALLVAVAANQPEIVHDLLSLGADMNACDVNGQTALHLASQYGYSVVLQALLLSSNPANLEARNFEGMTPLHCAALSHCDAMKAGYAGGSSEVKDHLLCVQMLLSAGASLLSQEIKSNKTVLHLAVKEGNLDLVRFLLHHPQADKDFVNMKAHGNTALHMAAGLHTSPHQKEMMQLLLSRGSDPSLRNLENEQAAHLLQGGAEGEQLRLLLKRRSTLSRRRVFSSHDSF</sequence>
<name>A0AAV2MDB2_KNICA</name>
<dbReference type="SMART" id="SM00248">
    <property type="entry name" value="ANK"/>
    <property type="match status" value="6"/>
</dbReference>
<keyword evidence="6" id="KW-1185">Reference proteome</keyword>
<dbReference type="FunFam" id="1.25.40.20:FF:000097">
    <property type="entry name" value="NF-kappa-B inhibitor zeta isoform X1"/>
    <property type="match status" value="1"/>
</dbReference>
<feature type="repeat" description="ANK" evidence="3">
    <location>
        <begin position="331"/>
        <end position="354"/>
    </location>
</feature>
<keyword evidence="1" id="KW-0677">Repeat</keyword>
<dbReference type="Gene3D" id="1.25.40.20">
    <property type="entry name" value="Ankyrin repeat-containing domain"/>
    <property type="match status" value="1"/>
</dbReference>
<reference evidence="5 6" key="1">
    <citation type="submission" date="2024-04" db="EMBL/GenBank/DDBJ databases">
        <authorList>
            <person name="Waldvogel A.-M."/>
            <person name="Schoenle A."/>
        </authorList>
    </citation>
    <scope>NUCLEOTIDE SEQUENCE [LARGE SCALE GENOMIC DNA]</scope>
</reference>
<gene>
    <name evidence="5" type="ORF">KC01_LOCUS37799</name>
</gene>
<accession>A0AAV2MDB2</accession>
<dbReference type="GO" id="GO:0010468">
    <property type="term" value="P:regulation of gene expression"/>
    <property type="evidence" value="ECO:0007669"/>
    <property type="project" value="TreeGrafter"/>
</dbReference>
<dbReference type="EMBL" id="OZ035829">
    <property type="protein sequence ID" value="CAL1611372.1"/>
    <property type="molecule type" value="Genomic_DNA"/>
</dbReference>
<dbReference type="PANTHER" id="PTHR24124">
    <property type="entry name" value="ANKYRIN REPEAT FAMILY A"/>
    <property type="match status" value="1"/>
</dbReference>
<feature type="repeat" description="ANK" evidence="3">
    <location>
        <begin position="245"/>
        <end position="277"/>
    </location>
</feature>
<dbReference type="InterPro" id="IPR036770">
    <property type="entry name" value="Ankyrin_rpt-contain_sf"/>
</dbReference>
<dbReference type="PROSITE" id="PS50088">
    <property type="entry name" value="ANK_REPEAT"/>
    <property type="match status" value="4"/>
</dbReference>
<evidence type="ECO:0000313" key="6">
    <source>
        <dbReference type="Proteomes" id="UP001497482"/>
    </source>
</evidence>
<dbReference type="InterPro" id="IPR002110">
    <property type="entry name" value="Ankyrin_rpt"/>
</dbReference>
<dbReference type="SUPFAM" id="SSF48403">
    <property type="entry name" value="Ankyrin repeat"/>
    <property type="match status" value="1"/>
</dbReference>
<feature type="compositionally biased region" description="Polar residues" evidence="4">
    <location>
        <begin position="38"/>
        <end position="72"/>
    </location>
</feature>
<feature type="repeat" description="ANK" evidence="3">
    <location>
        <begin position="367"/>
        <end position="403"/>
    </location>
</feature>
<keyword evidence="2 3" id="KW-0040">ANK repeat</keyword>
<protein>
    <submittedName>
        <fullName evidence="5">Uncharacterized protein</fullName>
    </submittedName>
</protein>
<proteinExistence type="predicted"/>
<evidence type="ECO:0000256" key="3">
    <source>
        <dbReference type="PROSITE-ProRule" id="PRU00023"/>
    </source>
</evidence>
<dbReference type="PANTHER" id="PTHR24124:SF7">
    <property type="entry name" value="NF-KAPPA-B INHIBITOR DELTA"/>
    <property type="match status" value="1"/>
</dbReference>
<evidence type="ECO:0000256" key="2">
    <source>
        <dbReference type="ARBA" id="ARBA00023043"/>
    </source>
</evidence>
<dbReference type="PROSITE" id="PS50297">
    <property type="entry name" value="ANK_REP_REGION"/>
    <property type="match status" value="4"/>
</dbReference>
<dbReference type="PRINTS" id="PR01415">
    <property type="entry name" value="ANKYRIN"/>
</dbReference>
<feature type="repeat" description="ANK" evidence="3">
    <location>
        <begin position="212"/>
        <end position="244"/>
    </location>
</feature>
<feature type="region of interest" description="Disordered" evidence="4">
    <location>
        <begin position="31"/>
        <end position="72"/>
    </location>
</feature>
<dbReference type="AlphaFoldDB" id="A0AAV2MDB2"/>
<dbReference type="Proteomes" id="UP001497482">
    <property type="component" value="Chromosome 7"/>
</dbReference>
<evidence type="ECO:0000313" key="5">
    <source>
        <dbReference type="EMBL" id="CAL1611372.1"/>
    </source>
</evidence>